<evidence type="ECO:0000256" key="17">
    <source>
        <dbReference type="PROSITE-ProRule" id="PRU00221"/>
    </source>
</evidence>
<gene>
    <name evidence="20" type="primary">SEC31A</name>
</gene>
<dbReference type="Gene3D" id="2.130.10.10">
    <property type="entry name" value="YVTN repeat-like/Quinoprotein amine dehydrogenase"/>
    <property type="match status" value="1"/>
</dbReference>
<comment type="function">
    <text evidence="13">Component of the coat protein complex II (COPII) which promotes the formation of transport vesicles from the endoplasmic reticulum (ER). The coat has two main functions, the physical deformation of the endoplasmic reticulum membrane into vesicles and the selection of cargo molecules.</text>
</comment>
<feature type="region of interest" description="Disordered" evidence="18">
    <location>
        <begin position="1"/>
        <end position="108"/>
    </location>
</feature>
<evidence type="ECO:0000256" key="13">
    <source>
        <dbReference type="ARBA" id="ARBA00025471"/>
    </source>
</evidence>
<dbReference type="InterPro" id="IPR036322">
    <property type="entry name" value="WD40_repeat_dom_sf"/>
</dbReference>
<evidence type="ECO:0000313" key="20">
    <source>
        <dbReference type="Ensembl" id="ENSGALP00010005388.1"/>
    </source>
</evidence>
<keyword evidence="9" id="KW-0931">ER-Golgi transport</keyword>
<evidence type="ECO:0000256" key="5">
    <source>
        <dbReference type="ARBA" id="ARBA00022490"/>
    </source>
</evidence>
<dbReference type="FunFam" id="2.130.10.10:FF:000009">
    <property type="entry name" value="Protein transport protein Sec31A isoform A"/>
    <property type="match status" value="1"/>
</dbReference>
<comment type="subcellular location">
    <subcellularLocation>
        <location evidence="1">Cytoplasmic vesicle</location>
        <location evidence="1">COPII-coated vesicle membrane</location>
        <topology evidence="1">Peripheral membrane protein</topology>
        <orientation evidence="1">Cytoplasmic side</orientation>
    </subcellularLocation>
    <subcellularLocation>
        <location evidence="2">Endoplasmic reticulum membrane</location>
        <topology evidence="2">Peripheral membrane protein</topology>
    </subcellularLocation>
</comment>
<dbReference type="InterPro" id="IPR040251">
    <property type="entry name" value="SEC31-like"/>
</dbReference>
<evidence type="ECO:0000256" key="9">
    <source>
        <dbReference type="ARBA" id="ARBA00022892"/>
    </source>
</evidence>
<dbReference type="Gene3D" id="1.20.940.10">
    <property type="entry name" value="Functional domain of the splicing factor Prp18"/>
    <property type="match status" value="1"/>
</dbReference>
<dbReference type="GO" id="GO:0012507">
    <property type="term" value="C:ER to Golgi transport vesicle membrane"/>
    <property type="evidence" value="ECO:0007669"/>
    <property type="project" value="UniProtKB-SubCell"/>
</dbReference>
<evidence type="ECO:0000256" key="8">
    <source>
        <dbReference type="ARBA" id="ARBA00022824"/>
    </source>
</evidence>
<dbReference type="GeneTree" id="ENSGT00390000003175"/>
<evidence type="ECO:0000256" key="3">
    <source>
        <dbReference type="ARBA" id="ARBA00009358"/>
    </source>
</evidence>
<comment type="similarity">
    <text evidence="3">Belongs to the WD repeat SEC31 family.</text>
</comment>
<dbReference type="Gene3D" id="1.25.40.1030">
    <property type="match status" value="1"/>
</dbReference>
<keyword evidence="8" id="KW-0256">Endoplasmic reticulum</keyword>
<evidence type="ECO:0000256" key="2">
    <source>
        <dbReference type="ARBA" id="ARBA00004406"/>
    </source>
</evidence>
<dbReference type="OrthoDB" id="542917at2759"/>
<accession>A0A8V0XB87</accession>
<dbReference type="PANTHER" id="PTHR13923">
    <property type="entry name" value="SEC31-RELATED PROTEIN"/>
    <property type="match status" value="1"/>
</dbReference>
<keyword evidence="6 17" id="KW-0853">WD repeat</keyword>
<evidence type="ECO:0000256" key="1">
    <source>
        <dbReference type="ARBA" id="ARBA00004299"/>
    </source>
</evidence>
<evidence type="ECO:0000256" key="11">
    <source>
        <dbReference type="ARBA" id="ARBA00023136"/>
    </source>
</evidence>
<dbReference type="FunFam" id="1.20.940.10:FF:000001">
    <property type="entry name" value="Protein transport protein Sec31A isoform A"/>
    <property type="match status" value="1"/>
</dbReference>
<feature type="compositionally biased region" description="Low complexity" evidence="18">
    <location>
        <begin position="972"/>
        <end position="981"/>
    </location>
</feature>
<dbReference type="InterPro" id="IPR015943">
    <property type="entry name" value="WD40/YVTN_repeat-like_dom_sf"/>
</dbReference>
<evidence type="ECO:0000256" key="14">
    <source>
        <dbReference type="ARBA" id="ARBA00039468"/>
    </source>
</evidence>
<dbReference type="InterPro" id="IPR024298">
    <property type="entry name" value="Sec16_Sec23-bd"/>
</dbReference>
<dbReference type="Proteomes" id="UP000000539">
    <property type="component" value="Chromosome 4"/>
</dbReference>
<dbReference type="Pfam" id="PF00400">
    <property type="entry name" value="WD40"/>
    <property type="match status" value="1"/>
</dbReference>
<feature type="compositionally biased region" description="Basic and acidic residues" evidence="18">
    <location>
        <begin position="11"/>
        <end position="24"/>
    </location>
</feature>
<keyword evidence="11" id="KW-0472">Membrane</keyword>
<feature type="compositionally biased region" description="Low complexity" evidence="18">
    <location>
        <begin position="1034"/>
        <end position="1043"/>
    </location>
</feature>
<keyword evidence="21" id="KW-1185">Reference proteome</keyword>
<proteinExistence type="evidence at protein level"/>
<keyword evidence="4" id="KW-0813">Transport</keyword>
<keyword evidence="7" id="KW-0677">Repeat</keyword>
<feature type="domain" description="Sec16 Sec23-binding" evidence="19">
    <location>
        <begin position="690"/>
        <end position="821"/>
    </location>
</feature>
<feature type="compositionally biased region" description="Polar residues" evidence="18">
    <location>
        <begin position="1051"/>
        <end position="1062"/>
    </location>
</feature>
<protein>
    <recommendedName>
        <fullName evidence="14">Protein transport protein Sec31A</fullName>
    </recommendedName>
    <alternativeName>
        <fullName evidence="16">SEC31-like protein 1</fullName>
    </alternativeName>
    <alternativeName>
        <fullName evidence="15">SEC31-related protein A</fullName>
    </alternativeName>
</protein>
<feature type="repeat" description="WD" evidence="17">
    <location>
        <begin position="229"/>
        <end position="271"/>
    </location>
</feature>
<keyword evidence="5" id="KW-0963">Cytoplasm</keyword>
<dbReference type="SUPFAM" id="SSF50978">
    <property type="entry name" value="WD40 repeat-like"/>
    <property type="match status" value="1"/>
</dbReference>
<evidence type="ECO:0000256" key="6">
    <source>
        <dbReference type="ARBA" id="ARBA00022574"/>
    </source>
</evidence>
<dbReference type="GO" id="GO:0015031">
    <property type="term" value="P:protein transport"/>
    <property type="evidence" value="ECO:0007669"/>
    <property type="project" value="UniProtKB-KW"/>
</dbReference>
<dbReference type="SMART" id="SM00320">
    <property type="entry name" value="WD40"/>
    <property type="match status" value="6"/>
</dbReference>
<dbReference type="InterPro" id="IPR001680">
    <property type="entry name" value="WD40_rpt"/>
</dbReference>
<keyword evidence="12" id="KW-0968">Cytoplasmic vesicle</keyword>
<evidence type="ECO:0007829" key="22">
    <source>
        <dbReference type="PeptideAtlas" id="A0A8V0XB87"/>
    </source>
</evidence>
<evidence type="ECO:0000256" key="10">
    <source>
        <dbReference type="ARBA" id="ARBA00022927"/>
    </source>
</evidence>
<dbReference type="GO" id="GO:0005789">
    <property type="term" value="C:endoplasmic reticulum membrane"/>
    <property type="evidence" value="ECO:0007669"/>
    <property type="project" value="UniProtKB-SubCell"/>
</dbReference>
<dbReference type="AlphaFoldDB" id="A0A8V0XB87"/>
<feature type="region of interest" description="Disordered" evidence="18">
    <location>
        <begin position="1024"/>
        <end position="1067"/>
    </location>
</feature>
<evidence type="ECO:0000256" key="4">
    <source>
        <dbReference type="ARBA" id="ARBA00022448"/>
    </source>
</evidence>
<evidence type="ECO:0000259" key="19">
    <source>
        <dbReference type="Pfam" id="PF12931"/>
    </source>
</evidence>
<dbReference type="FunFam" id="1.25.40.1030:FF:000001">
    <property type="entry name" value="protein transport protein Sec31A isoform X3"/>
    <property type="match status" value="1"/>
</dbReference>
<evidence type="ECO:0000256" key="16">
    <source>
        <dbReference type="ARBA" id="ARBA00043112"/>
    </source>
</evidence>
<dbReference type="GO" id="GO:0006888">
    <property type="term" value="P:endoplasmic reticulum to Golgi vesicle-mediated transport"/>
    <property type="evidence" value="ECO:0007669"/>
    <property type="project" value="InterPro"/>
</dbReference>
<evidence type="ECO:0000256" key="15">
    <source>
        <dbReference type="ARBA" id="ARBA00041470"/>
    </source>
</evidence>
<evidence type="ECO:0000313" key="21">
    <source>
        <dbReference type="Proteomes" id="UP000000539"/>
    </source>
</evidence>
<keyword evidence="22" id="KW-1267">Proteomics identification</keyword>
<evidence type="ECO:0000256" key="12">
    <source>
        <dbReference type="ARBA" id="ARBA00023329"/>
    </source>
</evidence>
<evidence type="ECO:0000256" key="7">
    <source>
        <dbReference type="ARBA" id="ARBA00022737"/>
    </source>
</evidence>
<dbReference type="PANTHER" id="PTHR13923:SF23">
    <property type="entry name" value="PROTEIN TRANSPORT PROTEIN SEC31A"/>
    <property type="match status" value="1"/>
</dbReference>
<reference evidence="20" key="3">
    <citation type="submission" date="2025-09" db="UniProtKB">
        <authorList>
            <consortium name="Ensembl"/>
        </authorList>
    </citation>
    <scope>IDENTIFICATION</scope>
    <source>
        <strain evidence="20">broiler</strain>
    </source>
</reference>
<name>A0A8V0XB87_CHICK</name>
<keyword evidence="10" id="KW-0653">Protein transport</keyword>
<feature type="region of interest" description="Disordered" evidence="18">
    <location>
        <begin position="915"/>
        <end position="1007"/>
    </location>
</feature>
<sequence length="1224" mass="133579">MMNLNAVHILTRRDERCRAEDGRPRSPRTAVPGPSPARLTSVSSLFLGPGPEQSPKRARTPSNSHVGRGEAPPAAARKVPGAPGSGRRRRGCHVGAGRERVNAGPGLESGKMKLKEIDRTAMQAWSPAQQHPIYLATGTSAQQLDASFSTNASLEIFELDLSDPSLDMKSCATFSSAHRYHKLIWGPHSMTAGERVSGVLIAGGENGNVILYDPAKIIAGDTEVIIAQKDKHTGPVRALDVNMFQTNLVASGANESEIYIWDLNNFATPMTPGAKTQPLEDISCIAWNRQVQHILASASPSGRATVWDLRKNEPIIKVSDHNNRMHCSGLAWHPDVATQMVLASEDDRLPVIQMWDLRFTSSPLRVLESHTRGILAIAWSMADSELLLSCGKDAKILCSNPNTGEVLYELPTNMQWCFDIQWCPRNPAILSAASFDGRLSIYSIMGGSTDGLRQKHVDQLSSSFGNLDPFGTGQPLPPLQLPQQTAPQSVVLPLKKPPKWIRRPVGASFSFGGKLVTFENAKPQQQPGIDQQPQHHYVYVSQVVTEKEFLARSTQLQEAVQSEGFVSYCQKKVDMAQADFERNVWSFLKVNFEEDSRAKYLELLGYRKDDLKNKITSALNLNKECCADGELGEAPTESDVPLLNKGDEGQTAEEHFLGERAKDSKQETEDLGSERKTFNISVSGDVDGLITQALLTGNFESAVDLCLHDNRMADAIILAIAGGQELLSRTQEKYFSKIQSKITRLITAVVTKNWKEIVLSCDLQNWREALAAVLTYARPDEFAALCDLLGNRLESEGDSLLRTQACLCYICAGNVEKLVACWSKVQDGNSPLSLQDLIEKVVILRKAVQLTQAVDPNAVGALLAEKMSQYANLLAAQGSIAAALTFLPANTDQPDIVLLRDRLCRAQGELPAGQEAIKAPYERQPMPKDRAGPVAGQVPGPQASAQQYYQQGDKPPPPGFIMPGAINPSAPPQQATSPSYSMYSQAGTRPAYPQRPQNGWNDPPALNRAAKKKKVPDNFMPPVPITSPIMNPLADPQAQMQQPPAAPVGTPSFQPQQLSAGQQAPLGPYAPQALGPCVVPPTTFKPRTEGAPGAPIGNAIQHVQALPTEKITKKPIPEEHLILKTTFEALIQRCLLSASDPQTKRKLDDANKRLEFLYDKLREQTLSPAIVSGLHNIVKSIETRNYVEGLNIHMHIVSTSNFSETSAFMPVLKVVLIQANKLGV</sequence>
<reference evidence="20" key="2">
    <citation type="submission" date="2025-08" db="UniProtKB">
        <authorList>
            <consortium name="Ensembl"/>
        </authorList>
    </citation>
    <scope>IDENTIFICATION</scope>
    <source>
        <strain evidence="20">broiler</strain>
    </source>
</reference>
<organism evidence="20 21">
    <name type="scientific">Gallus gallus</name>
    <name type="common">Chicken</name>
    <dbReference type="NCBI Taxonomy" id="9031"/>
    <lineage>
        <taxon>Eukaryota</taxon>
        <taxon>Metazoa</taxon>
        <taxon>Chordata</taxon>
        <taxon>Craniata</taxon>
        <taxon>Vertebrata</taxon>
        <taxon>Euteleostomi</taxon>
        <taxon>Archelosauria</taxon>
        <taxon>Archosauria</taxon>
        <taxon>Dinosauria</taxon>
        <taxon>Saurischia</taxon>
        <taxon>Theropoda</taxon>
        <taxon>Coelurosauria</taxon>
        <taxon>Aves</taxon>
        <taxon>Neognathae</taxon>
        <taxon>Galloanserae</taxon>
        <taxon>Galliformes</taxon>
        <taxon>Phasianidae</taxon>
        <taxon>Phasianinae</taxon>
        <taxon>Gallus</taxon>
    </lineage>
</organism>
<evidence type="ECO:0000256" key="18">
    <source>
        <dbReference type="SAM" id="MobiDB-lite"/>
    </source>
</evidence>
<dbReference type="PROSITE" id="PS50082">
    <property type="entry name" value="WD_REPEATS_2"/>
    <property type="match status" value="1"/>
</dbReference>
<dbReference type="Pfam" id="PF12931">
    <property type="entry name" value="TPR_Sec16"/>
    <property type="match status" value="1"/>
</dbReference>
<reference evidence="20" key="1">
    <citation type="submission" date="2020-11" db="EMBL/GenBank/DDBJ databases">
        <title>Gallus gallus (Chicken) genome, bGalGal1, GRCg7b, maternal haplotype autosomes + Z &amp; W.</title>
        <authorList>
            <person name="Warren W."/>
            <person name="Formenti G."/>
            <person name="Fedrigo O."/>
            <person name="Haase B."/>
            <person name="Mountcastle J."/>
            <person name="Balacco J."/>
            <person name="Tracey A."/>
            <person name="Schneider V."/>
            <person name="Okimoto R."/>
            <person name="Cheng H."/>
            <person name="Hawken R."/>
            <person name="Howe K."/>
            <person name="Jarvis E.D."/>
        </authorList>
    </citation>
    <scope>NUCLEOTIDE SEQUENCE [LARGE SCALE GENOMIC DNA]</scope>
    <source>
        <strain evidence="20">Broiler</strain>
    </source>
</reference>
<dbReference type="Ensembl" id="ENSGALT00010009099.1">
    <property type="protein sequence ID" value="ENSGALP00010005388.1"/>
    <property type="gene ID" value="ENSGALG00010003925.1"/>
</dbReference>